<gene>
    <name evidence="3" type="ORF">HU747_15410</name>
</gene>
<proteinExistence type="predicted"/>
<dbReference type="Proteomes" id="UP000628086">
    <property type="component" value="Unassembled WGS sequence"/>
</dbReference>
<feature type="domain" description="Peptidase S74" evidence="2">
    <location>
        <begin position="38"/>
        <end position="125"/>
    </location>
</feature>
<keyword evidence="4" id="KW-1185">Reference proteome</keyword>
<keyword evidence="1" id="KW-0732">Signal</keyword>
<dbReference type="Pfam" id="PF13884">
    <property type="entry name" value="Peptidase_S74"/>
    <property type="match status" value="1"/>
</dbReference>
<evidence type="ECO:0000313" key="4">
    <source>
        <dbReference type="Proteomes" id="UP000628086"/>
    </source>
</evidence>
<name>A0ABR6VAQ4_9PSED</name>
<organism evidence="3 4">
    <name type="scientific">Pseudomonas taiwanensis</name>
    <dbReference type="NCBI Taxonomy" id="470150"/>
    <lineage>
        <taxon>Bacteria</taxon>
        <taxon>Pseudomonadati</taxon>
        <taxon>Pseudomonadota</taxon>
        <taxon>Gammaproteobacteria</taxon>
        <taxon>Pseudomonadales</taxon>
        <taxon>Pseudomonadaceae</taxon>
        <taxon>Pseudomonas</taxon>
    </lineage>
</organism>
<protein>
    <submittedName>
        <fullName evidence="3">Tail fiber domain-containing protein</fullName>
    </submittedName>
</protein>
<dbReference type="InterPro" id="IPR030392">
    <property type="entry name" value="S74_ICA"/>
</dbReference>
<dbReference type="PROSITE" id="PS51688">
    <property type="entry name" value="ICA"/>
    <property type="match status" value="1"/>
</dbReference>
<evidence type="ECO:0000256" key="1">
    <source>
        <dbReference type="SAM" id="SignalP"/>
    </source>
</evidence>
<accession>A0ABR6VAQ4</accession>
<evidence type="ECO:0000313" key="3">
    <source>
        <dbReference type="EMBL" id="MBC3476977.1"/>
    </source>
</evidence>
<feature type="chain" id="PRO_5045796250" evidence="1">
    <location>
        <begin position="28"/>
        <end position="129"/>
    </location>
</feature>
<sequence length="129" mass="14091">MSMKFKSVLSHAALALAVVTASGVALAGDVGQPCCPFSDKSLKTSPEALSGSTQQLLKLQGMKFTWKETGRKDIGLMAQDVQAVYPELVHEKNEKLTVDYQKLVAPLIESIRELNQRIDTLEKAQAKTM</sequence>
<dbReference type="EMBL" id="JABWRS010000010">
    <property type="protein sequence ID" value="MBC3476977.1"/>
    <property type="molecule type" value="Genomic_DNA"/>
</dbReference>
<reference evidence="3 4" key="1">
    <citation type="journal article" date="2020" name="Microorganisms">
        <title>Reliable Identification of Environmental Pseudomonas Isolates Using the rpoD Gene.</title>
        <authorList>
            <consortium name="The Broad Institute Genome Sequencing Platform"/>
            <person name="Girard L."/>
            <person name="Lood C."/>
            <person name="Rokni-Zadeh H."/>
            <person name="van Noort V."/>
            <person name="Lavigne R."/>
            <person name="De Mot R."/>
        </authorList>
    </citation>
    <scope>NUCLEOTIDE SEQUENCE [LARGE SCALE GENOMIC DNA]</scope>
    <source>
        <strain evidence="3 4">RW7P2</strain>
    </source>
</reference>
<evidence type="ECO:0000259" key="2">
    <source>
        <dbReference type="PROSITE" id="PS51688"/>
    </source>
</evidence>
<feature type="signal peptide" evidence="1">
    <location>
        <begin position="1"/>
        <end position="27"/>
    </location>
</feature>
<comment type="caution">
    <text evidence="3">The sequence shown here is derived from an EMBL/GenBank/DDBJ whole genome shotgun (WGS) entry which is preliminary data.</text>
</comment>